<dbReference type="EMBL" id="CP108085">
    <property type="protein sequence ID" value="WUP77351.1"/>
    <property type="molecule type" value="Genomic_DNA"/>
</dbReference>
<feature type="compositionally biased region" description="Basic and acidic residues" evidence="2">
    <location>
        <begin position="1041"/>
        <end position="1053"/>
    </location>
</feature>
<feature type="compositionally biased region" description="Pro residues" evidence="2">
    <location>
        <begin position="976"/>
        <end position="991"/>
    </location>
</feature>
<feature type="compositionally biased region" description="Basic and acidic residues" evidence="2">
    <location>
        <begin position="393"/>
        <end position="410"/>
    </location>
</feature>
<keyword evidence="4" id="KW-0540">Nuclease</keyword>
<dbReference type="RefSeq" id="WP_328710241.1">
    <property type="nucleotide sequence ID" value="NZ_CP108085.1"/>
</dbReference>
<dbReference type="Pfam" id="PF02720">
    <property type="entry name" value="DUF222"/>
    <property type="match status" value="1"/>
</dbReference>
<feature type="compositionally biased region" description="Basic and acidic residues" evidence="2">
    <location>
        <begin position="421"/>
        <end position="454"/>
    </location>
</feature>
<feature type="compositionally biased region" description="Low complexity" evidence="2">
    <location>
        <begin position="269"/>
        <end position="295"/>
    </location>
</feature>
<feature type="compositionally biased region" description="Polar residues" evidence="2">
    <location>
        <begin position="373"/>
        <end position="389"/>
    </location>
</feature>
<dbReference type="Gene3D" id="1.10.30.50">
    <property type="match status" value="1"/>
</dbReference>
<dbReference type="SMART" id="SM00507">
    <property type="entry name" value="HNHc"/>
    <property type="match status" value="1"/>
</dbReference>
<feature type="domain" description="HNH nuclease" evidence="3">
    <location>
        <begin position="886"/>
        <end position="938"/>
    </location>
</feature>
<feature type="compositionally biased region" description="Basic and acidic residues" evidence="2">
    <location>
        <begin position="322"/>
        <end position="347"/>
    </location>
</feature>
<dbReference type="InterPro" id="IPR002711">
    <property type="entry name" value="HNH"/>
</dbReference>
<feature type="compositionally biased region" description="Pro residues" evidence="2">
    <location>
        <begin position="1006"/>
        <end position="1016"/>
    </location>
</feature>
<evidence type="ECO:0000256" key="2">
    <source>
        <dbReference type="SAM" id="MobiDB-lite"/>
    </source>
</evidence>
<dbReference type="InterPro" id="IPR003615">
    <property type="entry name" value="HNH_nuc"/>
</dbReference>
<feature type="compositionally biased region" description="Low complexity" evidence="2">
    <location>
        <begin position="306"/>
        <end position="318"/>
    </location>
</feature>
<feature type="compositionally biased region" description="Basic and acidic residues" evidence="2">
    <location>
        <begin position="516"/>
        <end position="534"/>
    </location>
</feature>
<feature type="compositionally biased region" description="Basic and acidic residues" evidence="2">
    <location>
        <begin position="473"/>
        <end position="484"/>
    </location>
</feature>
<keyword evidence="4" id="KW-0378">Hydrolase</keyword>
<dbReference type="GO" id="GO:0004519">
    <property type="term" value="F:endonuclease activity"/>
    <property type="evidence" value="ECO:0007669"/>
    <property type="project" value="UniProtKB-KW"/>
</dbReference>
<evidence type="ECO:0000256" key="1">
    <source>
        <dbReference type="ARBA" id="ARBA00023450"/>
    </source>
</evidence>
<dbReference type="Pfam" id="PF01844">
    <property type="entry name" value="HNH"/>
    <property type="match status" value="1"/>
</dbReference>
<feature type="region of interest" description="Disordered" evidence="2">
    <location>
        <begin position="265"/>
        <end position="569"/>
    </location>
</feature>
<feature type="region of interest" description="Disordered" evidence="2">
    <location>
        <begin position="688"/>
        <end position="778"/>
    </location>
</feature>
<dbReference type="InterPro" id="IPR003870">
    <property type="entry name" value="DUF222"/>
</dbReference>
<evidence type="ECO:0000259" key="3">
    <source>
        <dbReference type="SMART" id="SM00507"/>
    </source>
</evidence>
<dbReference type="CDD" id="cd00085">
    <property type="entry name" value="HNHc"/>
    <property type="match status" value="1"/>
</dbReference>
<accession>A0ABZ1SXD1</accession>
<feature type="compositionally biased region" description="Basic and acidic residues" evidence="2">
    <location>
        <begin position="354"/>
        <end position="371"/>
    </location>
</feature>
<keyword evidence="5" id="KW-1185">Reference proteome</keyword>
<dbReference type="Proteomes" id="UP001432011">
    <property type="component" value="Chromosome"/>
</dbReference>
<evidence type="ECO:0000313" key="4">
    <source>
        <dbReference type="EMBL" id="WUP77351.1"/>
    </source>
</evidence>
<protein>
    <submittedName>
        <fullName evidence="4">HNH endonuclease</fullName>
    </submittedName>
</protein>
<feature type="compositionally biased region" description="Low complexity" evidence="2">
    <location>
        <begin position="744"/>
        <end position="778"/>
    </location>
</feature>
<reference evidence="4" key="1">
    <citation type="submission" date="2022-10" db="EMBL/GenBank/DDBJ databases">
        <title>The complete genomes of actinobacterial strains from the NBC collection.</title>
        <authorList>
            <person name="Joergensen T.S."/>
            <person name="Alvarez Arevalo M."/>
            <person name="Sterndorff E.B."/>
            <person name="Faurdal D."/>
            <person name="Vuksanovic O."/>
            <person name="Mourched A.-S."/>
            <person name="Charusanti P."/>
            <person name="Shaw S."/>
            <person name="Blin K."/>
            <person name="Weber T."/>
        </authorList>
    </citation>
    <scope>NUCLEOTIDE SEQUENCE</scope>
    <source>
        <strain evidence="4">NBC_00254</strain>
    </source>
</reference>
<feature type="compositionally biased region" description="Polar residues" evidence="2">
    <location>
        <begin position="688"/>
        <end position="699"/>
    </location>
</feature>
<keyword evidence="4" id="KW-0255">Endonuclease</keyword>
<gene>
    <name evidence="4" type="ORF">OG913_10175</name>
</gene>
<sequence>MAIPDGLAVVPPGAELAGVLAGIDVERVSGFDTVEVLKAAYRQSCHDRAWFLRVLLEVGLREAWSGDSVVRLQTPEEFAPDEARAALVWSRRRADSAFELAWNLHRRLPVLGEAMLEGVLDEPRAVAFIRWTSGLTDAQAGWVCERLVPRAAGWTVGELVEHVQRMVLAIDPDWAEKRYTEAVRRRRVAGMRNDDGTATVSGLDLPVERAVAGCERIDELARACKRAGDRRPIDHIRADLFLGSLDGTFEGLTDEQIVTHVLAHPLVEPGDPTPGDTSDDTSSSTGSADSPDSPANTHTGIPQPPAGTTASPAGSAGTLAGEPKHEPGRGTRPEPKQKREREYERRPGNGPEPEDGHGHGRRVAPEPERRHGQSTAPQPETGQRPSTEPTPAYERDRSTAPEPEHGRGHDNSAAPEPESEDERRLSTGSESEHERGRDRVTAPAPEPEHEHERGQSAAPEPEDGNAYAHGRRGAPEPRQEHEHGQGTAPEPGTEQRPSTGPTPAYEHDQSAAPEPEDGHTHGRRAAPESERGHDQSAAPESESEGGRGCGEPQRSQGRLGGGPGATSWSVPEIRVELTTLLGHDEHPAHLPGWGMVHAAQARRIVTGMLHGQWRYAICTDDGHLLLAGITRQRPCPPAQRPPRDMRRGGIVELQITLTQLHRLAAAPATTGAWAPLIADLTRQAHAQLGTTPATGSPDRTGSPDPAGSRHPGRSCDPAAAHAPAGSGDPAMLGEQTDPADSADTANTAGAVSTTGAAGTANAHSADAANPTDAADAANTTGVTNTADAVNAANSAGAANAADGANATGTADTAGAVSTTSAAGTANADSANTTGAANAADVVNAASSAGVANTADVVNVAGAAGAAGTAGVANTTNGADRRHADAALRRYVQIRGRVCSWPGCRMPATRTDQDHIQAWADNGATTAGNLHLACRHDHRAKHLGGWRVTTAGPHLIIWTSPLGHPYRSPLPKIIQPVPDPQPRTWPDAPPGRLPGDLPGAPDTIMAPPCPPTTPPAQTPAEAPAQPTRRHATHAAGAGSPGAKEHDDSRSKDDESGGTLIQRDLETPPF</sequence>
<organism evidence="4 5">
    <name type="scientific">Microbispora hainanensis</name>
    <dbReference type="NCBI Taxonomy" id="568844"/>
    <lineage>
        <taxon>Bacteria</taxon>
        <taxon>Bacillati</taxon>
        <taxon>Actinomycetota</taxon>
        <taxon>Actinomycetes</taxon>
        <taxon>Streptosporangiales</taxon>
        <taxon>Streptosporangiaceae</taxon>
        <taxon>Microbispora</taxon>
    </lineage>
</organism>
<name>A0ABZ1SXD1_9ACTN</name>
<feature type="region of interest" description="Disordered" evidence="2">
    <location>
        <begin position="968"/>
        <end position="1068"/>
    </location>
</feature>
<evidence type="ECO:0000313" key="5">
    <source>
        <dbReference type="Proteomes" id="UP001432011"/>
    </source>
</evidence>
<comment type="similarity">
    <text evidence="1">Belongs to the Rv1128c/1148c/1588c/1702c/1945/3466 family.</text>
</comment>
<proteinExistence type="inferred from homology"/>